<dbReference type="SUPFAM" id="SSF100895">
    <property type="entry name" value="Kazal-type serine protease inhibitors"/>
    <property type="match status" value="1"/>
</dbReference>
<feature type="domain" description="Kazal-like" evidence="1">
    <location>
        <begin position="31"/>
        <end position="73"/>
    </location>
</feature>
<keyword evidence="3" id="KW-1185">Reference proteome</keyword>
<dbReference type="AlphaFoldDB" id="E1X1X5"/>
<dbReference type="Pfam" id="PF00050">
    <property type="entry name" value="Kazal_1"/>
    <property type="match status" value="1"/>
</dbReference>
<dbReference type="EMBL" id="FQ312005">
    <property type="protein sequence ID" value="CBW26635.1"/>
    <property type="molecule type" value="Genomic_DNA"/>
</dbReference>
<dbReference type="PROSITE" id="PS00282">
    <property type="entry name" value="KAZAL_1"/>
    <property type="match status" value="1"/>
</dbReference>
<evidence type="ECO:0000259" key="1">
    <source>
        <dbReference type="PROSITE" id="PS51465"/>
    </source>
</evidence>
<dbReference type="PROSITE" id="PS51465">
    <property type="entry name" value="KAZAL_2"/>
    <property type="match status" value="1"/>
</dbReference>
<dbReference type="InterPro" id="IPR002350">
    <property type="entry name" value="Kazal_dom"/>
</dbReference>
<dbReference type="Gene3D" id="3.30.60.30">
    <property type="match status" value="1"/>
</dbReference>
<name>E1X1X5_HALMS</name>
<dbReference type="Proteomes" id="UP000008963">
    <property type="component" value="Chromosome"/>
</dbReference>
<dbReference type="SMART" id="SM00280">
    <property type="entry name" value="KAZAL"/>
    <property type="match status" value="1"/>
</dbReference>
<organism evidence="2 3">
    <name type="scientific">Halobacteriovorax marinus (strain ATCC BAA-682 / DSM 15412 / SJ)</name>
    <name type="common">Bacteriovorax marinus</name>
    <dbReference type="NCBI Taxonomy" id="862908"/>
    <lineage>
        <taxon>Bacteria</taxon>
        <taxon>Pseudomonadati</taxon>
        <taxon>Bdellovibrionota</taxon>
        <taxon>Bacteriovoracia</taxon>
        <taxon>Bacteriovoracales</taxon>
        <taxon>Halobacteriovoraceae</taxon>
        <taxon>Halobacteriovorax</taxon>
    </lineage>
</organism>
<dbReference type="HOGENOM" id="CLU_186051_0_0_7"/>
<dbReference type="OrthoDB" id="5298703at2"/>
<dbReference type="InterPro" id="IPR036058">
    <property type="entry name" value="Kazal_dom_sf"/>
</dbReference>
<reference evidence="3" key="1">
    <citation type="journal article" date="2013" name="ISME J.">
        <title>A small predatory core genome in the divergent marine Bacteriovorax marinus SJ and the terrestrial Bdellovibrio bacteriovorus.</title>
        <authorList>
            <person name="Crossman L.C."/>
            <person name="Chen H."/>
            <person name="Cerdeno-Tarraga A.M."/>
            <person name="Brooks K."/>
            <person name="Quail M.A."/>
            <person name="Pineiro S.A."/>
            <person name="Hobley L."/>
            <person name="Sockett R.E."/>
            <person name="Bentley S.D."/>
            <person name="Parkhill J."/>
            <person name="Williams H.N."/>
            <person name="Stine O.C."/>
        </authorList>
    </citation>
    <scope>NUCLEOTIDE SEQUENCE [LARGE SCALE GENOMIC DNA]</scope>
    <source>
        <strain evidence="3">ATCC BAA-682 / DSM 15412 / SJ</strain>
    </source>
</reference>
<dbReference type="KEGG" id="bmx:BMS_1812"/>
<dbReference type="RefSeq" id="WP_014244416.1">
    <property type="nucleotide sequence ID" value="NC_016620.1"/>
</dbReference>
<dbReference type="PROSITE" id="PS51257">
    <property type="entry name" value="PROKAR_LIPOPROTEIN"/>
    <property type="match status" value="1"/>
</dbReference>
<gene>
    <name evidence="2" type="ordered locus">BMS_1812</name>
</gene>
<proteinExistence type="predicted"/>
<evidence type="ECO:0000313" key="3">
    <source>
        <dbReference type="Proteomes" id="UP000008963"/>
    </source>
</evidence>
<sequence>MKVLKYIAPLFILISCSSNNIQEEKVLKKDKEEINSCICMEIYSPVCGRDGKTYSNSCVAMCHKVSYKNGACR</sequence>
<dbReference type="STRING" id="862908.BMS_1812"/>
<accession>E1X1X5</accession>
<protein>
    <recommendedName>
        <fullName evidence="1">Kazal-like domain-containing protein</fullName>
    </recommendedName>
</protein>
<evidence type="ECO:0000313" key="2">
    <source>
        <dbReference type="EMBL" id="CBW26635.1"/>
    </source>
</evidence>